<gene>
    <name evidence="1" type="ordered locus">Tery_0011</name>
</gene>
<name>Q11AD8_TRIEI</name>
<organism evidence="1">
    <name type="scientific">Trichodesmium erythraeum (strain IMS101)</name>
    <dbReference type="NCBI Taxonomy" id="203124"/>
    <lineage>
        <taxon>Bacteria</taxon>
        <taxon>Bacillati</taxon>
        <taxon>Cyanobacteriota</taxon>
        <taxon>Cyanophyceae</taxon>
        <taxon>Oscillatoriophycideae</taxon>
        <taxon>Oscillatoriales</taxon>
        <taxon>Microcoleaceae</taxon>
        <taxon>Trichodesmium</taxon>
    </lineage>
</organism>
<reference evidence="1" key="1">
    <citation type="submission" date="2006-06" db="EMBL/GenBank/DDBJ databases">
        <title>Complete sequence of Trichodesmium erythraeum IMS101.</title>
        <authorList>
            <consortium name="US DOE Joint Genome Institute"/>
            <person name="Copeland A."/>
            <person name="Lucas S."/>
            <person name="Lapidus A."/>
            <person name="Barry K."/>
            <person name="Detter J.C."/>
            <person name="Glavina del Rio T."/>
            <person name="Hammon N."/>
            <person name="Israni S."/>
            <person name="Dalin E."/>
            <person name="Tice H."/>
            <person name="Pitluck S."/>
            <person name="Kiss H."/>
            <person name="Munk A.C."/>
            <person name="Brettin T."/>
            <person name="Bruce D."/>
            <person name="Han C."/>
            <person name="Tapia R."/>
            <person name="Gilna P."/>
            <person name="Schmutz J."/>
            <person name="Larimer F."/>
            <person name="Land M."/>
            <person name="Hauser L."/>
            <person name="Kyrpides N."/>
            <person name="Kim E."/>
            <person name="Richardson P."/>
        </authorList>
    </citation>
    <scope>NUCLEOTIDE SEQUENCE [LARGE SCALE GENOMIC DNA]</scope>
    <source>
        <strain evidence="1">IMS101</strain>
    </source>
</reference>
<dbReference type="HOGENOM" id="CLU_295546_0_0_3"/>
<dbReference type="eggNOG" id="ENOG502Z8AY">
    <property type="taxonomic scope" value="Bacteria"/>
</dbReference>
<evidence type="ECO:0000313" key="1">
    <source>
        <dbReference type="EMBL" id="ABG49536.1"/>
    </source>
</evidence>
<sequence length="1005" mass="116849">MANELREGDKTPVDYSSLLKQILNELPTMNPFKVSSNKKILEINIDDIAACIAKTKVENPISNTISVRSATVNFASEKSFSEKIQEIKGCLETHFSSALQGENLVYFIEGLTTNLESFQGQANKLGLSYPFNEEYKGLQTKELILDSNKNGSDSILRFAKLTITVENTKKFISQLETGIKNHISDSFETDNQGEMEGALDILNSQINEESSNFNLLQKLVDQETLGKLKREAIITYLKYIEQNVDSKYKNTKGFIYLQDLIRRLKLIEEYLDEQTDDFEVYYAGVTVNYKDVFARGEAFDALPIIPIIEGNLGESRDKEVGKVQFTLGLKLKLNGKVQKDRGKTSFEYNLDIINPENSEHKAKLADPDIQSRESFAKKVLIRVFLYYFIFACDPPSLMNDELLYNPRLKFEQVLIDLKSSKHDDEKRKIFRGIVKGFSEYRVQEKVNSLCQFLINFINKKKRLPVYHENQVISISREILNKDLDSISIGDFFQEDWREGKKILKYIFIDKPGVNSYTLCQIPVIIKIEDIRYFQGDSNPKEFKFEYDIQGMKTLPMFWIPNTNPCLDNYKAYFEKEYKHILFYYDNKRLNQDRQNQEHFNSTQIFLYRFTWILLSYLCLYILLEECSEETKELLFIPMVRLHEGTPANPFHTEKFLADLSKLLCHIFNQKYLCNSQGFRVEMNKRPKNFQIRNGLNSLYSVLSKKFTLTDTSKFLNLEKLAIIIVSSRESDAKKNNKNSNDRIITLIGEVIGIEKLEDGSVKIQPLITFDNNYYLRKMYEKPPILNETVKDLYVQGYQNFLYVAQATYTSTLHITQQEQDEKLYFMSPTIIKDMKQGQKNIKIYPVFYDKYYVHPFKSLDSHSFYIQDTKQLMNISEDSSQEAVVFFNLFNGILVGNNERFYNGVISYSTLLGKFYPGVMDDADIREALVLDSQLKNDILQYLTFFHFSRFERQTKVSLKLDPYENIIGDKSVGALSIFPHLTENINFNALAFLIEVNKVVDVYF</sequence>
<dbReference type="AlphaFoldDB" id="Q11AD8"/>
<accession>Q11AD8</accession>
<dbReference type="KEGG" id="ter:Tery_0011"/>
<protein>
    <submittedName>
        <fullName evidence="1">Uncharacterized protein</fullName>
    </submittedName>
</protein>
<dbReference type="OrthoDB" id="494155at2"/>
<dbReference type="EMBL" id="CP000393">
    <property type="protein sequence ID" value="ABG49536.1"/>
    <property type="molecule type" value="Genomic_DNA"/>
</dbReference>
<proteinExistence type="predicted"/>
<dbReference type="RefSeq" id="WP_011609940.1">
    <property type="nucleotide sequence ID" value="NC_008312.1"/>
</dbReference>